<evidence type="ECO:0000256" key="5">
    <source>
        <dbReference type="ARBA" id="ARBA00023288"/>
    </source>
</evidence>
<protein>
    <submittedName>
        <fullName evidence="7">Extracellular solute-binding protein</fullName>
    </submittedName>
</protein>
<accession>A0A4R4TIX8</accession>
<reference evidence="7 8" key="1">
    <citation type="submission" date="2019-03" db="EMBL/GenBank/DDBJ databases">
        <title>Draft genome sequences of novel Actinobacteria.</title>
        <authorList>
            <person name="Sahin N."/>
            <person name="Ay H."/>
            <person name="Saygin H."/>
        </authorList>
    </citation>
    <scope>NUCLEOTIDE SEQUENCE [LARGE SCALE GENOMIC DNA]</scope>
    <source>
        <strain evidence="7 8">DSM 41900</strain>
    </source>
</reference>
<keyword evidence="5" id="KW-0449">Lipoprotein</keyword>
<feature type="chain" id="PRO_5020958843" evidence="6">
    <location>
        <begin position="24"/>
        <end position="431"/>
    </location>
</feature>
<dbReference type="PANTHER" id="PTHR43649:SF33">
    <property type="entry name" value="POLYGALACTURONAN_RHAMNOGALACTURONAN-BINDING PROTEIN YTCQ"/>
    <property type="match status" value="1"/>
</dbReference>
<dbReference type="Proteomes" id="UP000295345">
    <property type="component" value="Unassembled WGS sequence"/>
</dbReference>
<evidence type="ECO:0000256" key="3">
    <source>
        <dbReference type="ARBA" id="ARBA00023136"/>
    </source>
</evidence>
<dbReference type="SUPFAM" id="SSF53850">
    <property type="entry name" value="Periplasmic binding protein-like II"/>
    <property type="match status" value="1"/>
</dbReference>
<evidence type="ECO:0000256" key="1">
    <source>
        <dbReference type="ARBA" id="ARBA00022475"/>
    </source>
</evidence>
<feature type="signal peptide" evidence="6">
    <location>
        <begin position="1"/>
        <end position="23"/>
    </location>
</feature>
<dbReference type="Pfam" id="PF01547">
    <property type="entry name" value="SBP_bac_1"/>
    <property type="match status" value="1"/>
</dbReference>
<dbReference type="EMBL" id="SMKI01000045">
    <property type="protein sequence ID" value="TDC77818.1"/>
    <property type="molecule type" value="Genomic_DNA"/>
</dbReference>
<name>A0A4R4TIX8_9ACTN</name>
<dbReference type="InterPro" id="IPR050490">
    <property type="entry name" value="Bact_solute-bd_prot1"/>
</dbReference>
<dbReference type="InterPro" id="IPR006059">
    <property type="entry name" value="SBP"/>
</dbReference>
<sequence length="431" mass="45650">MYQRVLAAVAAALLLASCGIGGGASGNGNGPTVVTYWSWISGSEELVDRFNATHDDVRVVLERVPAGTGGGYSKMFNAVRAGRAPDVVTVEYPQLPGFVTQNVVRPLEPLGLDELEPEFPAWAWQQTELGGQLAALPLNIGPTVLFYRADLFEEYGLEPPTTWDAYRATAERLRAEHPDTAITNFGSNDAALLAALAWQAGAEWFDTSSGNWRVGGTDEPTGRFSAYWESMIADGLVTVGPTFEERHVTALQEGTSLTLIGAPWTAANVSRFVPELAGAWGAVPLPQWDAGSPAAANYGGSALAVPEGADHPEAAAEFIRWAATSPEAVDAIAGVNTSYPAHLGQAEVWGPGIEAANPYVDGMNLPETAAAAAATVDPGWEWGPDMTVGFARLVDETTTGLDRPGGLADALRRWQDATRDQLRQRGFDVGG</sequence>
<proteinExistence type="predicted"/>
<evidence type="ECO:0000313" key="7">
    <source>
        <dbReference type="EMBL" id="TDC77818.1"/>
    </source>
</evidence>
<keyword evidence="8" id="KW-1185">Reference proteome</keyword>
<keyword evidence="3" id="KW-0472">Membrane</keyword>
<keyword evidence="2 6" id="KW-0732">Signal</keyword>
<gene>
    <name evidence="7" type="ORF">E1283_06355</name>
</gene>
<evidence type="ECO:0000313" key="8">
    <source>
        <dbReference type="Proteomes" id="UP000295345"/>
    </source>
</evidence>
<keyword evidence="1" id="KW-1003">Cell membrane</keyword>
<dbReference type="AlphaFoldDB" id="A0A4R4TIX8"/>
<dbReference type="RefSeq" id="WP_132816899.1">
    <property type="nucleotide sequence ID" value="NZ_SMKI01000045.1"/>
</dbReference>
<dbReference type="PROSITE" id="PS51257">
    <property type="entry name" value="PROKAR_LIPOPROTEIN"/>
    <property type="match status" value="1"/>
</dbReference>
<evidence type="ECO:0000256" key="4">
    <source>
        <dbReference type="ARBA" id="ARBA00023139"/>
    </source>
</evidence>
<dbReference type="Gene3D" id="3.40.190.10">
    <property type="entry name" value="Periplasmic binding protein-like II"/>
    <property type="match status" value="1"/>
</dbReference>
<evidence type="ECO:0000256" key="2">
    <source>
        <dbReference type="ARBA" id="ARBA00022729"/>
    </source>
</evidence>
<keyword evidence="4" id="KW-0564">Palmitate</keyword>
<dbReference type="PANTHER" id="PTHR43649">
    <property type="entry name" value="ARABINOSE-BINDING PROTEIN-RELATED"/>
    <property type="match status" value="1"/>
</dbReference>
<dbReference type="OrthoDB" id="2515046at2"/>
<comment type="caution">
    <text evidence="7">The sequence shown here is derived from an EMBL/GenBank/DDBJ whole genome shotgun (WGS) entry which is preliminary data.</text>
</comment>
<evidence type="ECO:0000256" key="6">
    <source>
        <dbReference type="SAM" id="SignalP"/>
    </source>
</evidence>
<organism evidence="7 8">
    <name type="scientific">Streptomyces hainanensis</name>
    <dbReference type="NCBI Taxonomy" id="402648"/>
    <lineage>
        <taxon>Bacteria</taxon>
        <taxon>Bacillati</taxon>
        <taxon>Actinomycetota</taxon>
        <taxon>Actinomycetes</taxon>
        <taxon>Kitasatosporales</taxon>
        <taxon>Streptomycetaceae</taxon>
        <taxon>Streptomyces</taxon>
    </lineage>
</organism>